<protein>
    <submittedName>
        <fullName evidence="5">EAL domain-containing protein</fullName>
    </submittedName>
</protein>
<dbReference type="GO" id="GO:0000160">
    <property type="term" value="P:phosphorelay signal transduction system"/>
    <property type="evidence" value="ECO:0007669"/>
    <property type="project" value="InterPro"/>
</dbReference>
<dbReference type="SUPFAM" id="SSF52172">
    <property type="entry name" value="CheY-like"/>
    <property type="match status" value="1"/>
</dbReference>
<evidence type="ECO:0000259" key="4">
    <source>
        <dbReference type="PROSITE" id="PS50887"/>
    </source>
</evidence>
<dbReference type="Pfam" id="PF11849">
    <property type="entry name" value="DUF3369"/>
    <property type="match status" value="1"/>
</dbReference>
<dbReference type="InterPro" id="IPR001633">
    <property type="entry name" value="EAL_dom"/>
</dbReference>
<evidence type="ECO:0000256" key="1">
    <source>
        <dbReference type="PROSITE-ProRule" id="PRU00169"/>
    </source>
</evidence>
<dbReference type="PROSITE" id="PS50883">
    <property type="entry name" value="EAL"/>
    <property type="match status" value="1"/>
</dbReference>
<feature type="domain" description="EAL" evidence="3">
    <location>
        <begin position="453"/>
        <end position="707"/>
    </location>
</feature>
<dbReference type="SMART" id="SM00267">
    <property type="entry name" value="GGDEF"/>
    <property type="match status" value="1"/>
</dbReference>
<dbReference type="InterPro" id="IPR001789">
    <property type="entry name" value="Sig_transdc_resp-reg_receiver"/>
</dbReference>
<evidence type="ECO:0000313" key="6">
    <source>
        <dbReference type="Proteomes" id="UP000294829"/>
    </source>
</evidence>
<dbReference type="NCBIfam" id="TIGR00254">
    <property type="entry name" value="GGDEF"/>
    <property type="match status" value="1"/>
</dbReference>
<dbReference type="EMBL" id="SMYL01000001">
    <property type="protein sequence ID" value="TDK68786.1"/>
    <property type="molecule type" value="Genomic_DNA"/>
</dbReference>
<organism evidence="5 6">
    <name type="scientific">Sapientia aquatica</name>
    <dbReference type="NCBI Taxonomy" id="1549640"/>
    <lineage>
        <taxon>Bacteria</taxon>
        <taxon>Pseudomonadati</taxon>
        <taxon>Pseudomonadota</taxon>
        <taxon>Betaproteobacteria</taxon>
        <taxon>Burkholderiales</taxon>
        <taxon>Oxalobacteraceae</taxon>
        <taxon>Sapientia</taxon>
    </lineage>
</organism>
<proteinExistence type="predicted"/>
<feature type="modified residue" description="4-aspartylphosphate" evidence="1">
    <location>
        <position position="54"/>
    </location>
</feature>
<dbReference type="SUPFAM" id="SSF55073">
    <property type="entry name" value="Nucleotide cyclase"/>
    <property type="match status" value="1"/>
</dbReference>
<keyword evidence="6" id="KW-1185">Reference proteome</keyword>
<dbReference type="OrthoDB" id="9813903at2"/>
<dbReference type="InterPro" id="IPR021800">
    <property type="entry name" value="DUF3369"/>
</dbReference>
<dbReference type="Pfam" id="PF00990">
    <property type="entry name" value="GGDEF"/>
    <property type="match status" value="1"/>
</dbReference>
<dbReference type="InterPro" id="IPR043128">
    <property type="entry name" value="Rev_trsase/Diguanyl_cyclase"/>
</dbReference>
<dbReference type="PANTHER" id="PTHR33121:SF71">
    <property type="entry name" value="OXYGEN SENSOR PROTEIN DOSP"/>
    <property type="match status" value="1"/>
</dbReference>
<dbReference type="CDD" id="cd01948">
    <property type="entry name" value="EAL"/>
    <property type="match status" value="1"/>
</dbReference>
<dbReference type="Gene3D" id="3.30.70.270">
    <property type="match status" value="1"/>
</dbReference>
<evidence type="ECO:0000259" key="2">
    <source>
        <dbReference type="PROSITE" id="PS50110"/>
    </source>
</evidence>
<dbReference type="PROSITE" id="PS50110">
    <property type="entry name" value="RESPONSE_REGULATORY"/>
    <property type="match status" value="1"/>
</dbReference>
<gene>
    <name evidence="5" type="ORF">E2I14_03830</name>
</gene>
<dbReference type="PANTHER" id="PTHR33121">
    <property type="entry name" value="CYCLIC DI-GMP PHOSPHODIESTERASE PDEF"/>
    <property type="match status" value="1"/>
</dbReference>
<dbReference type="Gene3D" id="3.40.50.2300">
    <property type="match status" value="1"/>
</dbReference>
<dbReference type="InterPro" id="IPR050706">
    <property type="entry name" value="Cyclic-di-GMP_PDE-like"/>
</dbReference>
<dbReference type="InterPro" id="IPR029787">
    <property type="entry name" value="Nucleotide_cyclase"/>
</dbReference>
<name>A0A4V3AVA0_9BURK</name>
<evidence type="ECO:0000313" key="5">
    <source>
        <dbReference type="EMBL" id="TDK68786.1"/>
    </source>
</evidence>
<dbReference type="Pfam" id="PF00563">
    <property type="entry name" value="EAL"/>
    <property type="match status" value="1"/>
</dbReference>
<dbReference type="GO" id="GO:0071111">
    <property type="term" value="F:cyclic-guanylate-specific phosphodiesterase activity"/>
    <property type="evidence" value="ECO:0007669"/>
    <property type="project" value="InterPro"/>
</dbReference>
<feature type="domain" description="GGDEF" evidence="4">
    <location>
        <begin position="317"/>
        <end position="444"/>
    </location>
</feature>
<sequence>MIIDDDPDVHSATTFALSSLAIQGRSLSFLHAYSAVQAKEILKNETDIAIILLDVVMEQEDAGLHLVNTIRNELGLAEVRIILRTGQPGYAPEIDAIRDFDINDYKTKSELTRTKLFTTVTSAIRSYDQICSINTLRRASDITTRSSRELISQTNLNEFAAIAIRSIIEYFNEPNINLLLFKQDELGGAVNIIAANGQFSQLLNNPTKTSDNSLILQTIELCLIQQQNLIESDHAALYLSNTTQTRYALYIGVNKQITPQDGRFLDVFSSNVSVCLDNVLLNIRLRTHAFTDPLTNLPNRLKLLHMLDQILAQQNRPQTTLALIDIDHFAETNNALGHQFGDLLLCAVAERLRHHFEHSCKLARIGSDTFSIVGHNDIVRPEIILSLFYAPFLIEKQDVQLSATIGLVKLDDYQGDTSDALKDTNIALKQAKKQQRTGYVYFTNNMGVEIRERVRLMRALNSAFQKNHLFVVYQPQVEISSAKAIGAEALLRWKTAEGKYIPPDQFIPIAEYSGLIIELGDWVLRNACFELKTLLKKGYDDFKMSVNVSQAQFLHPEFLNSVRRAISDTGVPPHLLDLEITESMAMEDPIFLMETLHQLKKIGVKISIDDFGTGFSSLSYLQKLPIDQLKIDRSFVNQIVDANSSASIPKMIIQLCQSLGLSVIAEGVEELKQAEALVSFGCSYAQGYYYSKPLETLMLHEWLGQRL</sequence>
<keyword evidence="1" id="KW-0597">Phosphoprotein</keyword>
<dbReference type="InterPro" id="IPR011006">
    <property type="entry name" value="CheY-like_superfamily"/>
</dbReference>
<accession>A0A4V3AVA0</accession>
<feature type="domain" description="Response regulatory" evidence="2">
    <location>
        <begin position="1"/>
        <end position="123"/>
    </location>
</feature>
<dbReference type="InterPro" id="IPR000160">
    <property type="entry name" value="GGDEF_dom"/>
</dbReference>
<dbReference type="SMART" id="SM00052">
    <property type="entry name" value="EAL"/>
    <property type="match status" value="1"/>
</dbReference>
<evidence type="ECO:0000259" key="3">
    <source>
        <dbReference type="PROSITE" id="PS50883"/>
    </source>
</evidence>
<dbReference type="CDD" id="cd01949">
    <property type="entry name" value="GGDEF"/>
    <property type="match status" value="1"/>
</dbReference>
<dbReference type="InterPro" id="IPR035919">
    <property type="entry name" value="EAL_sf"/>
</dbReference>
<dbReference type="PROSITE" id="PS50887">
    <property type="entry name" value="GGDEF"/>
    <property type="match status" value="1"/>
</dbReference>
<dbReference type="AlphaFoldDB" id="A0A4V3AVA0"/>
<dbReference type="Proteomes" id="UP000294829">
    <property type="component" value="Unassembled WGS sequence"/>
</dbReference>
<dbReference type="Gene3D" id="3.20.20.450">
    <property type="entry name" value="EAL domain"/>
    <property type="match status" value="1"/>
</dbReference>
<dbReference type="SUPFAM" id="SSF141868">
    <property type="entry name" value="EAL domain-like"/>
    <property type="match status" value="1"/>
</dbReference>
<reference evidence="5 6" key="1">
    <citation type="submission" date="2019-03" db="EMBL/GenBank/DDBJ databases">
        <title>Sapientia aquatica gen. nov., sp. nov., isolated from a crater lake.</title>
        <authorList>
            <person name="Felfoldi T."/>
            <person name="Szabo A."/>
            <person name="Toth E."/>
            <person name="Schumann P."/>
            <person name="Keki Z."/>
            <person name="Marialigeti K."/>
            <person name="Mathe I."/>
        </authorList>
    </citation>
    <scope>NUCLEOTIDE SEQUENCE [LARGE SCALE GENOMIC DNA]</scope>
    <source>
        <strain evidence="5 6">SA-152</strain>
    </source>
</reference>
<comment type="caution">
    <text evidence="5">The sequence shown here is derived from an EMBL/GenBank/DDBJ whole genome shotgun (WGS) entry which is preliminary data.</text>
</comment>